<protein>
    <submittedName>
        <fullName evidence="2">Uncharacterized protein</fullName>
    </submittedName>
</protein>
<keyword evidence="3" id="KW-1185">Reference proteome</keyword>
<name>A0AAN8WMY3_HALRR</name>
<feature type="region of interest" description="Disordered" evidence="1">
    <location>
        <begin position="1"/>
        <end position="32"/>
    </location>
</feature>
<sequence length="99" mass="11408">MDFTRSHCSEDTDTDTDENNMVSDSEDEDELNAATENLQLQFSQWFLDIVTEILYQSQRDPLSVDALQTAMQQSVLQNMMLATGYRTKCLKTCFKHLNC</sequence>
<dbReference type="EMBL" id="JAXCGZ010019611">
    <property type="protein sequence ID" value="KAK7065938.1"/>
    <property type="molecule type" value="Genomic_DNA"/>
</dbReference>
<feature type="compositionally biased region" description="Acidic residues" evidence="1">
    <location>
        <begin position="11"/>
        <end position="31"/>
    </location>
</feature>
<proteinExistence type="predicted"/>
<reference evidence="2 3" key="1">
    <citation type="submission" date="2023-11" db="EMBL/GenBank/DDBJ databases">
        <title>Halocaridina rubra genome assembly.</title>
        <authorList>
            <person name="Smith C."/>
        </authorList>
    </citation>
    <scope>NUCLEOTIDE SEQUENCE [LARGE SCALE GENOMIC DNA]</scope>
    <source>
        <strain evidence="2">EP-1</strain>
        <tissue evidence="2">Whole</tissue>
    </source>
</reference>
<feature type="compositionally biased region" description="Basic and acidic residues" evidence="1">
    <location>
        <begin position="1"/>
        <end position="10"/>
    </location>
</feature>
<accession>A0AAN8WMY3</accession>
<evidence type="ECO:0000313" key="2">
    <source>
        <dbReference type="EMBL" id="KAK7065938.1"/>
    </source>
</evidence>
<comment type="caution">
    <text evidence="2">The sequence shown here is derived from an EMBL/GenBank/DDBJ whole genome shotgun (WGS) entry which is preliminary data.</text>
</comment>
<evidence type="ECO:0000313" key="3">
    <source>
        <dbReference type="Proteomes" id="UP001381693"/>
    </source>
</evidence>
<gene>
    <name evidence="2" type="ORF">SK128_004833</name>
</gene>
<dbReference type="Proteomes" id="UP001381693">
    <property type="component" value="Unassembled WGS sequence"/>
</dbReference>
<organism evidence="2 3">
    <name type="scientific">Halocaridina rubra</name>
    <name type="common">Hawaiian red shrimp</name>
    <dbReference type="NCBI Taxonomy" id="373956"/>
    <lineage>
        <taxon>Eukaryota</taxon>
        <taxon>Metazoa</taxon>
        <taxon>Ecdysozoa</taxon>
        <taxon>Arthropoda</taxon>
        <taxon>Crustacea</taxon>
        <taxon>Multicrustacea</taxon>
        <taxon>Malacostraca</taxon>
        <taxon>Eumalacostraca</taxon>
        <taxon>Eucarida</taxon>
        <taxon>Decapoda</taxon>
        <taxon>Pleocyemata</taxon>
        <taxon>Caridea</taxon>
        <taxon>Atyoidea</taxon>
        <taxon>Atyidae</taxon>
        <taxon>Halocaridina</taxon>
    </lineage>
</organism>
<evidence type="ECO:0000256" key="1">
    <source>
        <dbReference type="SAM" id="MobiDB-lite"/>
    </source>
</evidence>
<dbReference type="AlphaFoldDB" id="A0AAN8WMY3"/>